<dbReference type="EMBL" id="JAOCJE010000001">
    <property type="protein sequence ID" value="MDH1337825.1"/>
    <property type="molecule type" value="Genomic_DNA"/>
</dbReference>
<dbReference type="SUPFAM" id="SSF52833">
    <property type="entry name" value="Thioredoxin-like"/>
    <property type="match status" value="1"/>
</dbReference>
<dbReference type="CDD" id="cd02968">
    <property type="entry name" value="SCO"/>
    <property type="match status" value="1"/>
</dbReference>
<dbReference type="Proteomes" id="UP001161697">
    <property type="component" value="Unassembled WGS sequence"/>
</dbReference>
<dbReference type="GeneID" id="300417693"/>
<reference evidence="4 5" key="1">
    <citation type="submission" date="2018-06" db="EMBL/GenBank/DDBJ databases">
        <authorList>
            <consortium name="Pathogen Informatics"/>
            <person name="Doyle S."/>
        </authorList>
    </citation>
    <scope>NUCLEOTIDE SEQUENCE [LARGE SCALE GENOMIC DNA]</scope>
    <source>
        <strain evidence="4 5">NCTC10860</strain>
    </source>
</reference>
<name>A0A061CPT7_ECTOL</name>
<dbReference type="AlphaFoldDB" id="A0A061CPT7"/>
<sequence length="220" mass="24423">MNTRRKVLAELGVAVFGWAAWRSGSSVQQPAAPLAGVGGTRFPNVPLLTHEGREVRFYDDLVRGKVVAINMMYAQWSNSCPATTANLRLVQEMLGERAGRDVHLYSLTLQPELDSPERLREYVERHHIGPGWQFLTGARADIEQLRRALGFYDVDPVVDLNDLSHTGMLRIGNDALDRWTMAPSLTDAAQILPTINHVDSKVVHTAYRPSDAPAEQLAQA</sequence>
<evidence type="ECO:0000313" key="5">
    <source>
        <dbReference type="Proteomes" id="UP000254084"/>
    </source>
</evidence>
<feature type="binding site" evidence="2">
    <location>
        <position position="80"/>
    </location>
    <ligand>
        <name>Cu cation</name>
        <dbReference type="ChEBI" id="CHEBI:23378"/>
    </ligand>
</feature>
<dbReference type="RefSeq" id="WP_003461997.1">
    <property type="nucleotide sequence ID" value="NZ_CAJQNA010000019.1"/>
</dbReference>
<dbReference type="PANTHER" id="PTHR12151">
    <property type="entry name" value="ELECTRON TRANSPORT PROTIN SCO1/SENC FAMILY MEMBER"/>
    <property type="match status" value="1"/>
</dbReference>
<dbReference type="GO" id="GO:0046872">
    <property type="term" value="F:metal ion binding"/>
    <property type="evidence" value="ECO:0007669"/>
    <property type="project" value="UniProtKB-KW"/>
</dbReference>
<organism evidence="4 5">
    <name type="scientific">Ectopseudomonas oleovorans</name>
    <name type="common">Pseudomonas oleovorans</name>
    <dbReference type="NCBI Taxonomy" id="301"/>
    <lineage>
        <taxon>Bacteria</taxon>
        <taxon>Pseudomonadati</taxon>
        <taxon>Pseudomonadota</taxon>
        <taxon>Gammaproteobacteria</taxon>
        <taxon>Pseudomonadales</taxon>
        <taxon>Pseudomonadaceae</taxon>
        <taxon>Ectopseudomonas</taxon>
    </lineage>
</organism>
<evidence type="ECO:0000313" key="4">
    <source>
        <dbReference type="EMBL" id="SUD59447.1"/>
    </source>
</evidence>
<gene>
    <name evidence="3" type="ORF">N5J11_00740</name>
    <name evidence="4" type="ORF">NCTC10860_01727</name>
</gene>
<evidence type="ECO:0000256" key="1">
    <source>
        <dbReference type="ARBA" id="ARBA00010996"/>
    </source>
</evidence>
<dbReference type="Proteomes" id="UP000254084">
    <property type="component" value="Unassembled WGS sequence"/>
</dbReference>
<dbReference type="Pfam" id="PF02630">
    <property type="entry name" value="SCO1-SenC"/>
    <property type="match status" value="1"/>
</dbReference>
<reference evidence="3" key="2">
    <citation type="submission" date="2022-09" db="EMBL/GenBank/DDBJ databases">
        <title>Intensive care unit water sources are persistently colonized with multi-drug resistant bacteria and are the site of extensive horizontal gene transfer of antibiotic resistance genes.</title>
        <authorList>
            <person name="Diorio-Toth L."/>
        </authorList>
    </citation>
    <scope>NUCLEOTIDE SEQUENCE</scope>
    <source>
        <strain evidence="3">GD03704</strain>
    </source>
</reference>
<keyword evidence="2" id="KW-0186">Copper</keyword>
<dbReference type="EMBL" id="UGUW01000004">
    <property type="protein sequence ID" value="SUD59447.1"/>
    <property type="molecule type" value="Genomic_DNA"/>
</dbReference>
<keyword evidence="2" id="KW-0479">Metal-binding</keyword>
<dbReference type="Gene3D" id="3.40.30.10">
    <property type="entry name" value="Glutaredoxin"/>
    <property type="match status" value="1"/>
</dbReference>
<evidence type="ECO:0000256" key="2">
    <source>
        <dbReference type="PIRSR" id="PIRSR603782-1"/>
    </source>
</evidence>
<accession>A0A061CPT7</accession>
<dbReference type="InterPro" id="IPR036249">
    <property type="entry name" value="Thioredoxin-like_sf"/>
</dbReference>
<comment type="similarity">
    <text evidence="1">Belongs to the SCO1/2 family.</text>
</comment>
<proteinExistence type="inferred from homology"/>
<dbReference type="InterPro" id="IPR003782">
    <property type="entry name" value="SCO1/SenC"/>
</dbReference>
<dbReference type="PANTHER" id="PTHR12151:SF5">
    <property type="entry name" value="AT19154P"/>
    <property type="match status" value="1"/>
</dbReference>
<protein>
    <submittedName>
        <fullName evidence="4">Electron transporter, SCO1/SenC family protein/cytochrome c</fullName>
    </submittedName>
    <submittedName>
        <fullName evidence="3">SCO family protein</fullName>
    </submittedName>
</protein>
<evidence type="ECO:0000313" key="3">
    <source>
        <dbReference type="EMBL" id="MDH1337825.1"/>
    </source>
</evidence>